<proteinExistence type="predicted"/>
<dbReference type="InterPro" id="IPR036188">
    <property type="entry name" value="FAD/NAD-bd_sf"/>
</dbReference>
<evidence type="ECO:0000313" key="3">
    <source>
        <dbReference type="Proteomes" id="UP000268285"/>
    </source>
</evidence>
<name>A0A498QHE0_9MYCO</name>
<evidence type="ECO:0000259" key="1">
    <source>
        <dbReference type="Pfam" id="PF07992"/>
    </source>
</evidence>
<dbReference type="Pfam" id="PF07992">
    <property type="entry name" value="Pyr_redox_2"/>
    <property type="match status" value="1"/>
</dbReference>
<sequence>MAIHIVIVGGSFGGLTAAFELRHHLDPDQVKITLISKNSRFVFIPSLPWVAIGRRNVDEISFALAPVLARKYVDFVCDSVERIDAAKKTVSTGAGDYRYDFLVVATGHRSANEKVPGLGPFDGPGHSLMSAPEAEELNEAIAHLLHQPGPVVVAAAPGASCIGPAYEFAFEIDHLLRRRRLRHQVPITFVTPEPFLGHMGMGGAGAIRQMLEGALDERDIPYQTSAAVTGIGVDAVEVAGSGSIPSALSMVIPPLAGVAAVANSPGLANPNGFVPVDERYRHPDADGVYAIGVATAMPPVAPTPVPVNFPKTGDMTEQMATVAAADIVARITGGEATVAELRARCVMDMGDEGIYMSVDPVRPPRDTIPTISKGRRWLWAKRAFERTYLFTARHGRRVPTALGW</sequence>
<dbReference type="InterPro" id="IPR052541">
    <property type="entry name" value="SQRD"/>
</dbReference>
<accession>A0A498QHE0</accession>
<dbReference type="AlphaFoldDB" id="A0A498QHE0"/>
<organism evidence="2 3">
    <name type="scientific">Mycobacterium pseudokansasii</name>
    <dbReference type="NCBI Taxonomy" id="2341080"/>
    <lineage>
        <taxon>Bacteria</taxon>
        <taxon>Bacillati</taxon>
        <taxon>Actinomycetota</taxon>
        <taxon>Actinomycetes</taxon>
        <taxon>Mycobacteriales</taxon>
        <taxon>Mycobacteriaceae</taxon>
        <taxon>Mycobacterium</taxon>
    </lineage>
</organism>
<gene>
    <name evidence="2" type="ORF">LAUMK142_00471</name>
</gene>
<protein>
    <submittedName>
        <fullName evidence="2">Sulfide-quinone reductase</fullName>
        <ecNumber evidence="2">1.8.5.4</ecNumber>
    </submittedName>
</protein>
<reference evidence="2 3" key="1">
    <citation type="submission" date="2018-09" db="EMBL/GenBank/DDBJ databases">
        <authorList>
            <person name="Tagini F."/>
        </authorList>
    </citation>
    <scope>NUCLEOTIDE SEQUENCE [LARGE SCALE GENOMIC DNA]</scope>
    <source>
        <strain evidence="2 3">MK142</strain>
    </source>
</reference>
<feature type="domain" description="FAD/NAD(P)-binding" evidence="1">
    <location>
        <begin position="4"/>
        <end position="295"/>
    </location>
</feature>
<dbReference type="PANTHER" id="PTHR43755">
    <property type="match status" value="1"/>
</dbReference>
<dbReference type="GO" id="GO:0070224">
    <property type="term" value="F:sulfide:quinone oxidoreductase activity"/>
    <property type="evidence" value="ECO:0007669"/>
    <property type="project" value="UniProtKB-EC"/>
</dbReference>
<keyword evidence="2" id="KW-0560">Oxidoreductase</keyword>
<dbReference type="InterPro" id="IPR023753">
    <property type="entry name" value="FAD/NAD-binding_dom"/>
</dbReference>
<dbReference type="PANTHER" id="PTHR43755:SF1">
    <property type="entry name" value="FAD-DEPENDENT PYRIDINE NUCLEOTIDE-DISULPHIDE OXIDOREDUCTASE"/>
    <property type="match status" value="1"/>
</dbReference>
<dbReference type="OrthoDB" id="9802771at2"/>
<dbReference type="Gene3D" id="3.50.50.100">
    <property type="match status" value="1"/>
</dbReference>
<keyword evidence="3" id="KW-1185">Reference proteome</keyword>
<dbReference type="Proteomes" id="UP000268285">
    <property type="component" value="Unassembled WGS sequence"/>
</dbReference>
<dbReference type="RefSeq" id="WP_036398962.1">
    <property type="nucleotide sequence ID" value="NZ_JAIENV010000137.1"/>
</dbReference>
<dbReference type="EC" id="1.8.5.4" evidence="2"/>
<evidence type="ECO:0000313" key="2">
    <source>
        <dbReference type="EMBL" id="VBA46768.1"/>
    </source>
</evidence>
<dbReference type="EMBL" id="UPHU01000001">
    <property type="protein sequence ID" value="VBA46768.1"/>
    <property type="molecule type" value="Genomic_DNA"/>
</dbReference>
<dbReference type="SUPFAM" id="SSF51905">
    <property type="entry name" value="FAD/NAD(P)-binding domain"/>
    <property type="match status" value="2"/>
</dbReference>